<dbReference type="InterPro" id="IPR028565">
    <property type="entry name" value="MHD"/>
</dbReference>
<feature type="domain" description="FAD-binding FR-type" evidence="17">
    <location>
        <begin position="284"/>
        <end position="397"/>
    </location>
</feature>
<dbReference type="Gene3D" id="3.40.50.80">
    <property type="entry name" value="Nucleotide-binding domain of ferredoxin-NADP reductase (FNR) module"/>
    <property type="match status" value="1"/>
</dbReference>
<dbReference type="Pfam" id="PF01794">
    <property type="entry name" value="Ferric_reduct"/>
    <property type="match status" value="1"/>
</dbReference>
<organism evidence="18 19">
    <name type="scientific">Teratosphaeria destructans</name>
    <dbReference type="NCBI Taxonomy" id="418781"/>
    <lineage>
        <taxon>Eukaryota</taxon>
        <taxon>Fungi</taxon>
        <taxon>Dikarya</taxon>
        <taxon>Ascomycota</taxon>
        <taxon>Pezizomycotina</taxon>
        <taxon>Dothideomycetes</taxon>
        <taxon>Dothideomycetidae</taxon>
        <taxon>Mycosphaerellales</taxon>
        <taxon>Teratosphaeriaceae</taxon>
        <taxon>Teratosphaeria</taxon>
    </lineage>
</organism>
<name>A0A9W7W4K3_9PEZI</name>
<dbReference type="InterPro" id="IPR036168">
    <property type="entry name" value="AP2_Mu_C_sf"/>
</dbReference>
<dbReference type="InterPro" id="IPR017938">
    <property type="entry name" value="Riboflavin_synthase-like_b-brl"/>
</dbReference>
<dbReference type="PANTHER" id="PTHR32361:SF28">
    <property type="entry name" value="FRP1P"/>
    <property type="match status" value="1"/>
</dbReference>
<comment type="caution">
    <text evidence="18">The sequence shown here is derived from an EMBL/GenBank/DDBJ whole genome shotgun (WGS) entry which is preliminary data.</text>
</comment>
<dbReference type="PROSITE" id="PS51072">
    <property type="entry name" value="MHD"/>
    <property type="match status" value="1"/>
</dbReference>
<feature type="region of interest" description="Disordered" evidence="14">
    <location>
        <begin position="1051"/>
        <end position="1077"/>
    </location>
</feature>
<dbReference type="SFLD" id="SFLDG01168">
    <property type="entry name" value="Ferric_reductase_subgroup_(FRE"/>
    <property type="match status" value="1"/>
</dbReference>
<accession>A0A9W7W4K3</accession>
<evidence type="ECO:0000256" key="10">
    <source>
        <dbReference type="ARBA" id="ARBA00023002"/>
    </source>
</evidence>
<dbReference type="GO" id="GO:0016192">
    <property type="term" value="P:vesicle-mediated transport"/>
    <property type="evidence" value="ECO:0007669"/>
    <property type="project" value="InterPro"/>
</dbReference>
<keyword evidence="4" id="KW-0813">Transport</keyword>
<dbReference type="GO" id="GO:0052851">
    <property type="term" value="F:ferric-chelate reductase (NADPH) activity"/>
    <property type="evidence" value="ECO:0007669"/>
    <property type="project" value="UniProtKB-EC"/>
</dbReference>
<dbReference type="Pfam" id="PF00928">
    <property type="entry name" value="Adap_comp_sub"/>
    <property type="match status" value="1"/>
</dbReference>
<comment type="catalytic activity">
    <reaction evidence="13">
        <text>2 a Fe(II)-siderophore + NADP(+) + H(+) = 2 a Fe(III)-siderophore + NADPH</text>
        <dbReference type="Rhea" id="RHEA:28795"/>
        <dbReference type="Rhea" id="RHEA-COMP:11342"/>
        <dbReference type="Rhea" id="RHEA-COMP:11344"/>
        <dbReference type="ChEBI" id="CHEBI:15378"/>
        <dbReference type="ChEBI" id="CHEBI:29033"/>
        <dbReference type="ChEBI" id="CHEBI:29034"/>
        <dbReference type="ChEBI" id="CHEBI:57783"/>
        <dbReference type="ChEBI" id="CHEBI:58349"/>
        <dbReference type="EC" id="1.16.1.9"/>
    </reaction>
</comment>
<keyword evidence="11" id="KW-0406">Ion transport</keyword>
<keyword evidence="6 15" id="KW-0812">Transmembrane</keyword>
<feature type="domain" description="MHD" evidence="16">
    <location>
        <begin position="782"/>
        <end position="1145"/>
    </location>
</feature>
<evidence type="ECO:0000256" key="1">
    <source>
        <dbReference type="ARBA" id="ARBA00004651"/>
    </source>
</evidence>
<evidence type="ECO:0000256" key="2">
    <source>
        <dbReference type="ARBA" id="ARBA00006278"/>
    </source>
</evidence>
<evidence type="ECO:0000256" key="11">
    <source>
        <dbReference type="ARBA" id="ARBA00023065"/>
    </source>
</evidence>
<keyword evidence="5" id="KW-1003">Cell membrane</keyword>
<dbReference type="GO" id="GO:0005886">
    <property type="term" value="C:plasma membrane"/>
    <property type="evidence" value="ECO:0007669"/>
    <property type="project" value="UniProtKB-SubCell"/>
</dbReference>
<evidence type="ECO:0000256" key="5">
    <source>
        <dbReference type="ARBA" id="ARBA00022475"/>
    </source>
</evidence>
<dbReference type="Pfam" id="PF08030">
    <property type="entry name" value="NAD_binding_6"/>
    <property type="match status" value="1"/>
</dbReference>
<dbReference type="OrthoDB" id="10006946at2759"/>
<dbReference type="Pfam" id="PF08022">
    <property type="entry name" value="FAD_binding_8"/>
    <property type="match status" value="1"/>
</dbReference>
<dbReference type="Gene3D" id="2.60.40.1170">
    <property type="entry name" value="Mu homology domain, subdomain B"/>
    <property type="match status" value="3"/>
</dbReference>
<sequence length="1146" mass="124757">MGWPYRFGELTPEQKQQRRELLDWYGFLAQMSVLAPLLALQVYFVTVWIGKKFQTQKDLGAPSSPYAKALRSSKTARIAKSVRLLARRTKWWLGNSLDVLGYHVGTNGEVIAAVVWTVWLLLLLSCFQTGDDYLHLTKRFGIVGASQLPFHYLLALKWSYSPLQLLTRCSHETLISLHQLLGRSITLLFYLHVAFYLNFYILSSLLAQKITEWYIICGFVATLAFTAVGTTALAPLKRWNYRAFFITHVSLATLVLPLLYFHVRHIRIYIYETAAVYAVHAVLRFFSTKTLPASIRILPDTNLIEIDIPTPLSEKGRLRSSWKPGHHAYVSLAGHPFLRTFRSNPFTVASIPREDGRIRFVARILDGNTAKLARCAKDGGVSQEVTLEGPYGVATHADRLLQYDRVLLVAGGVGATFVVPIYRQLLADLSPSKGSYRRQKVDFVWVARTRADVTWALPENEAQRQDFIERLNVFITNSTSGDLGPAINGNFVIAGDDEEENAIAVETEEGIELEQRKNLLAGEDDKVAAKDEDGITTLAGRPDLCELIEQTFSHGDSERVAVLVCGPRRLSQALRKEVGKSNMSTIEALYIFDEHNNLILNHTYTSRPPPPSVLISLYLQHVSPRPSLIYLPSLSPPTLLYSVIQDNILFISPCSQDVEPLLVLEFLHRTADSLQEFLGSPLLASKITGNYDIVAQIVAEMADAGVPCQSEPNALRDIVETGPGVINNLLGKVGIPGGAPAGIGGGPGGGPGGGLARTVLKPVETAQGSAIPWRRSNVRHTSNELYVDIVETLSVTLAPSGRPLSAFAYGSVAFTSKVSGVPDLLLNVSTGGKGAGMGNRGDQLRTVMERAVFHPCVRLSRWKQDGVLSFVPPDGKFILCGYETDLLGPDAPLTTNQTSSNKLDLPATLEVNTGSGVSGNEFEVRLLQSAATTSSFRSAAAASLQSNLGSATSRPGAFKAGSTGDSKGPTIEDIIVHVPLPSGVRNVSDLRPSRGEAQWSPVDGKVEWKVPAKDFGIGGATLRCTVQGPASDADEEDSSGVLNGVTATTYDYTDEPSAYQSQSGRQAGSGGNSVNGLDERRVERNRELMPTAATLSFSVKGWLASGLKVESLLVDTKKSRGLGPEVKPYKGVKYLTVSRDGVEVRC</sequence>
<protein>
    <recommendedName>
        <fullName evidence="3">ferric-chelate reductase (NADPH)</fullName>
        <ecNumber evidence="3">1.16.1.9</ecNumber>
    </recommendedName>
</protein>
<keyword evidence="8" id="KW-0249">Electron transport</keyword>
<proteinExistence type="inferred from homology"/>
<dbReference type="SFLD" id="SFLDS00052">
    <property type="entry name" value="Ferric_Reductase_Domain"/>
    <property type="match status" value="1"/>
</dbReference>
<feature type="transmembrane region" description="Helical" evidence="15">
    <location>
        <begin position="180"/>
        <end position="201"/>
    </location>
</feature>
<evidence type="ECO:0000256" key="14">
    <source>
        <dbReference type="SAM" id="MobiDB-lite"/>
    </source>
</evidence>
<evidence type="ECO:0000256" key="3">
    <source>
        <dbReference type="ARBA" id="ARBA00012668"/>
    </source>
</evidence>
<feature type="transmembrane region" description="Helical" evidence="15">
    <location>
        <begin position="110"/>
        <end position="128"/>
    </location>
</feature>
<comment type="subcellular location">
    <subcellularLocation>
        <location evidence="1">Cell membrane</location>
        <topology evidence="1">Multi-pass membrane protein</topology>
    </subcellularLocation>
</comment>
<dbReference type="InterPro" id="IPR013130">
    <property type="entry name" value="Fe3_Rdtase_TM_dom"/>
</dbReference>
<evidence type="ECO:0000256" key="7">
    <source>
        <dbReference type="ARBA" id="ARBA00022927"/>
    </source>
</evidence>
<reference evidence="18 19" key="2">
    <citation type="journal article" date="2021" name="Curr. Genet.">
        <title>Genetic response to nitrogen starvation in the aggressive Eucalyptus foliar pathogen Teratosphaeria destructans.</title>
        <authorList>
            <person name="Havenga M."/>
            <person name="Wingfield B.D."/>
            <person name="Wingfield M.J."/>
            <person name="Dreyer L.L."/>
            <person name="Roets F."/>
            <person name="Aylward J."/>
        </authorList>
    </citation>
    <scope>NUCLEOTIDE SEQUENCE [LARGE SCALE GENOMIC DNA]</scope>
    <source>
        <strain evidence="18">CMW44962</strain>
    </source>
</reference>
<dbReference type="EC" id="1.16.1.9" evidence="3"/>
<evidence type="ECO:0000313" key="19">
    <source>
        <dbReference type="Proteomes" id="UP001138500"/>
    </source>
</evidence>
<evidence type="ECO:0000313" key="18">
    <source>
        <dbReference type="EMBL" id="KAH9833943.1"/>
    </source>
</evidence>
<evidence type="ECO:0000256" key="15">
    <source>
        <dbReference type="SAM" id="Phobius"/>
    </source>
</evidence>
<evidence type="ECO:0000256" key="12">
    <source>
        <dbReference type="ARBA" id="ARBA00023136"/>
    </source>
</evidence>
<keyword evidence="12 15" id="KW-0472">Membrane</keyword>
<dbReference type="InterPro" id="IPR013112">
    <property type="entry name" value="FAD-bd_8"/>
</dbReference>
<dbReference type="Proteomes" id="UP001138500">
    <property type="component" value="Unassembled WGS sequence"/>
</dbReference>
<dbReference type="SUPFAM" id="SSF49447">
    <property type="entry name" value="Second domain of Mu2 adaptin subunit (ap50) of ap2 adaptor"/>
    <property type="match status" value="1"/>
</dbReference>
<dbReference type="PROSITE" id="PS51384">
    <property type="entry name" value="FAD_FR"/>
    <property type="match status" value="1"/>
</dbReference>
<dbReference type="SUPFAM" id="SSF64356">
    <property type="entry name" value="SNARE-like"/>
    <property type="match status" value="1"/>
</dbReference>
<dbReference type="SUPFAM" id="SSF52343">
    <property type="entry name" value="Ferredoxin reductase-like, C-terminal NADP-linked domain"/>
    <property type="match status" value="1"/>
</dbReference>
<keyword evidence="9 15" id="KW-1133">Transmembrane helix</keyword>
<dbReference type="PANTHER" id="PTHR32361">
    <property type="entry name" value="FERRIC/CUPRIC REDUCTASE TRANSMEMBRANE COMPONENT"/>
    <property type="match status" value="1"/>
</dbReference>
<dbReference type="PRINTS" id="PR00314">
    <property type="entry name" value="CLATHRINADPT"/>
</dbReference>
<feature type="transmembrane region" description="Helical" evidence="15">
    <location>
        <begin position="241"/>
        <end position="261"/>
    </location>
</feature>
<dbReference type="AlphaFoldDB" id="A0A9W7W4K3"/>
<keyword evidence="10" id="KW-0560">Oxidoreductase</keyword>
<dbReference type="Gene3D" id="3.30.450.60">
    <property type="match status" value="1"/>
</dbReference>
<dbReference type="InterPro" id="IPR001392">
    <property type="entry name" value="Clathrin_mu"/>
</dbReference>
<dbReference type="InterPro" id="IPR011012">
    <property type="entry name" value="Longin-like_dom_sf"/>
</dbReference>
<dbReference type="EMBL" id="RIBY02001024">
    <property type="protein sequence ID" value="KAH9833943.1"/>
    <property type="molecule type" value="Genomic_DNA"/>
</dbReference>
<dbReference type="GO" id="GO:0015677">
    <property type="term" value="P:copper ion import"/>
    <property type="evidence" value="ECO:0007669"/>
    <property type="project" value="TreeGrafter"/>
</dbReference>
<reference evidence="18 19" key="1">
    <citation type="journal article" date="2018" name="IMA Fungus">
        <title>IMA Genome-F 10: Nine draft genome sequences of Claviceps purpurea s.lat., including C. arundinis, C. humidiphila, and C. cf. spartinae, pseudomolecules for the pitch canker pathogen Fusarium circinatum, draft genome of Davidsoniella eucalypti, Grosmannia galeiformis, Quambalaria eucalypti, and Teratosphaeria destructans.</title>
        <authorList>
            <person name="Wingfield B.D."/>
            <person name="Liu M."/>
            <person name="Nguyen H.D."/>
            <person name="Lane F.A."/>
            <person name="Morgan S.W."/>
            <person name="De Vos L."/>
            <person name="Wilken P.M."/>
            <person name="Duong T.A."/>
            <person name="Aylward J."/>
            <person name="Coetzee M.P."/>
            <person name="Dadej K."/>
            <person name="De Beer Z.W."/>
            <person name="Findlay W."/>
            <person name="Havenga M."/>
            <person name="Kolarik M."/>
            <person name="Menzies J.G."/>
            <person name="Naidoo K."/>
            <person name="Pochopski O."/>
            <person name="Shoukouhi P."/>
            <person name="Santana Q.C."/>
            <person name="Seifert K.A."/>
            <person name="Soal N."/>
            <person name="Steenkamp E.T."/>
            <person name="Tatham C.T."/>
            <person name="van der Nest M.A."/>
            <person name="Wingfield M.J."/>
        </authorList>
    </citation>
    <scope>NUCLEOTIDE SEQUENCE [LARGE SCALE GENOMIC DNA]</scope>
    <source>
        <strain evidence="18">CMW44962</strain>
    </source>
</reference>
<dbReference type="InterPro" id="IPR051410">
    <property type="entry name" value="Ferric/Cupric_Reductase"/>
</dbReference>
<dbReference type="GO" id="GO:0006826">
    <property type="term" value="P:iron ion transport"/>
    <property type="evidence" value="ECO:0007669"/>
    <property type="project" value="TreeGrafter"/>
</dbReference>
<dbReference type="InterPro" id="IPR013121">
    <property type="entry name" value="Fe_red_NAD-bd_6"/>
</dbReference>
<dbReference type="InterPro" id="IPR039261">
    <property type="entry name" value="FNR_nucleotide-bd"/>
</dbReference>
<evidence type="ECO:0000259" key="17">
    <source>
        <dbReference type="PROSITE" id="PS51384"/>
    </source>
</evidence>
<evidence type="ECO:0000256" key="13">
    <source>
        <dbReference type="ARBA" id="ARBA00048483"/>
    </source>
</evidence>
<feature type="transmembrane region" description="Helical" evidence="15">
    <location>
        <begin position="213"/>
        <end position="235"/>
    </location>
</feature>
<dbReference type="SUPFAM" id="SSF63380">
    <property type="entry name" value="Riboflavin synthase domain-like"/>
    <property type="match status" value="1"/>
</dbReference>
<dbReference type="GO" id="GO:0006879">
    <property type="term" value="P:intracellular iron ion homeostasis"/>
    <property type="evidence" value="ECO:0007669"/>
    <property type="project" value="TreeGrafter"/>
</dbReference>
<evidence type="ECO:0000256" key="6">
    <source>
        <dbReference type="ARBA" id="ARBA00022692"/>
    </source>
</evidence>
<evidence type="ECO:0000256" key="4">
    <source>
        <dbReference type="ARBA" id="ARBA00022448"/>
    </source>
</evidence>
<comment type="similarity">
    <text evidence="2">Belongs to the ferric reductase (FRE) family.</text>
</comment>
<dbReference type="CDD" id="cd14837">
    <property type="entry name" value="AP3_Mu_N"/>
    <property type="match status" value="1"/>
</dbReference>
<keyword evidence="19" id="KW-1185">Reference proteome</keyword>
<keyword evidence="7" id="KW-0653">Protein transport</keyword>
<dbReference type="GO" id="GO:0006886">
    <property type="term" value="P:intracellular protein transport"/>
    <property type="evidence" value="ECO:0007669"/>
    <property type="project" value="InterPro"/>
</dbReference>
<evidence type="ECO:0000256" key="9">
    <source>
        <dbReference type="ARBA" id="ARBA00022989"/>
    </source>
</evidence>
<dbReference type="InterPro" id="IPR017927">
    <property type="entry name" value="FAD-bd_FR_type"/>
</dbReference>
<feature type="transmembrane region" description="Helical" evidence="15">
    <location>
        <begin position="21"/>
        <end position="44"/>
    </location>
</feature>
<evidence type="ECO:0000259" key="16">
    <source>
        <dbReference type="PROSITE" id="PS51072"/>
    </source>
</evidence>
<dbReference type="GO" id="GO:0030131">
    <property type="term" value="C:clathrin adaptor complex"/>
    <property type="evidence" value="ECO:0007669"/>
    <property type="project" value="InterPro"/>
</dbReference>
<dbReference type="CDD" id="cd06186">
    <property type="entry name" value="NOX_Duox_like_FAD_NADP"/>
    <property type="match status" value="1"/>
</dbReference>
<evidence type="ECO:0000256" key="8">
    <source>
        <dbReference type="ARBA" id="ARBA00022982"/>
    </source>
</evidence>
<gene>
    <name evidence="18" type="ORF">Tdes44962_MAKER08699</name>
</gene>